<gene>
    <name evidence="1" type="ORF">COCSUDRAFT_55083</name>
</gene>
<protein>
    <submittedName>
        <fullName evidence="1">Uncharacterized protein</fullName>
    </submittedName>
</protein>
<accession>I0Z8T7</accession>
<organism evidence="1 2">
    <name type="scientific">Coccomyxa subellipsoidea (strain C-169)</name>
    <name type="common">Green microalga</name>
    <dbReference type="NCBI Taxonomy" id="574566"/>
    <lineage>
        <taxon>Eukaryota</taxon>
        <taxon>Viridiplantae</taxon>
        <taxon>Chlorophyta</taxon>
        <taxon>core chlorophytes</taxon>
        <taxon>Trebouxiophyceae</taxon>
        <taxon>Trebouxiophyceae incertae sedis</taxon>
        <taxon>Coccomyxaceae</taxon>
        <taxon>Coccomyxa</taxon>
        <taxon>Coccomyxa subellipsoidea</taxon>
    </lineage>
</organism>
<dbReference type="AlphaFoldDB" id="I0Z8T7"/>
<dbReference type="Proteomes" id="UP000007264">
    <property type="component" value="Unassembled WGS sequence"/>
</dbReference>
<dbReference type="KEGG" id="csl:COCSUDRAFT_55083"/>
<sequence length="103" mass="11622">MRKVDLHARCSYLADYRSGVDKAVQKLGLRSEGLEALSAQELKGYTCLPPRLCAFYLSAIEARKIDHQLELDLMEMEKRGCSPVSGVGEILRFRECMGHMKSD</sequence>
<name>I0Z8T7_COCSC</name>
<evidence type="ECO:0000313" key="1">
    <source>
        <dbReference type="EMBL" id="EIE27056.1"/>
    </source>
</evidence>
<comment type="caution">
    <text evidence="1">The sequence shown here is derived from an EMBL/GenBank/DDBJ whole genome shotgun (WGS) entry which is preliminary data.</text>
</comment>
<keyword evidence="2" id="KW-1185">Reference proteome</keyword>
<reference evidence="1 2" key="1">
    <citation type="journal article" date="2012" name="Genome Biol.">
        <title>The genome of the polar eukaryotic microalga coccomyxa subellipsoidea reveals traits of cold adaptation.</title>
        <authorList>
            <person name="Blanc G."/>
            <person name="Agarkova I."/>
            <person name="Grimwood J."/>
            <person name="Kuo A."/>
            <person name="Brueggeman A."/>
            <person name="Dunigan D."/>
            <person name="Gurnon J."/>
            <person name="Ladunga I."/>
            <person name="Lindquist E."/>
            <person name="Lucas S."/>
            <person name="Pangilinan J."/>
            <person name="Proschold T."/>
            <person name="Salamov A."/>
            <person name="Schmutz J."/>
            <person name="Weeks D."/>
            <person name="Yamada T."/>
            <person name="Claverie J.M."/>
            <person name="Grigoriev I."/>
            <person name="Van Etten J."/>
            <person name="Lomsadze A."/>
            <person name="Borodovsky M."/>
        </authorList>
    </citation>
    <scope>NUCLEOTIDE SEQUENCE [LARGE SCALE GENOMIC DNA]</scope>
    <source>
        <strain evidence="1 2">C-169</strain>
    </source>
</reference>
<dbReference type="EMBL" id="AGSI01000001">
    <property type="protein sequence ID" value="EIE27056.1"/>
    <property type="molecule type" value="Genomic_DNA"/>
</dbReference>
<evidence type="ECO:0000313" key="2">
    <source>
        <dbReference type="Proteomes" id="UP000007264"/>
    </source>
</evidence>
<dbReference type="GeneID" id="17045071"/>
<dbReference type="RefSeq" id="XP_005651600.1">
    <property type="nucleotide sequence ID" value="XM_005651543.1"/>
</dbReference>
<proteinExistence type="predicted"/>